<evidence type="ECO:0000259" key="6">
    <source>
        <dbReference type="Pfam" id="PF08240"/>
    </source>
</evidence>
<dbReference type="GO" id="GO:0042573">
    <property type="term" value="P:retinoic acid metabolic process"/>
    <property type="evidence" value="ECO:0007669"/>
    <property type="project" value="TreeGrafter"/>
</dbReference>
<dbReference type="Pfam" id="PF08240">
    <property type="entry name" value="ADH_N"/>
    <property type="match status" value="1"/>
</dbReference>
<dbReference type="Gene3D" id="3.90.180.10">
    <property type="entry name" value="Medium-chain alcohol dehydrogenases, catalytic domain"/>
    <property type="match status" value="1"/>
</dbReference>
<accession>A0A7R9LTI0</accession>
<feature type="domain" description="Alcohol dehydrogenase-like N-terminal" evidence="6">
    <location>
        <begin position="116"/>
        <end position="159"/>
    </location>
</feature>
<dbReference type="InterPro" id="IPR013154">
    <property type="entry name" value="ADH-like_N"/>
</dbReference>
<evidence type="ECO:0000256" key="5">
    <source>
        <dbReference type="ARBA" id="ARBA00023027"/>
    </source>
</evidence>
<keyword evidence="5" id="KW-0520">NAD</keyword>
<evidence type="ECO:0000256" key="4">
    <source>
        <dbReference type="ARBA" id="ARBA00023002"/>
    </source>
</evidence>
<keyword evidence="4" id="KW-0560">Oxidoreductase</keyword>
<evidence type="ECO:0000256" key="1">
    <source>
        <dbReference type="ARBA" id="ARBA00013190"/>
    </source>
</evidence>
<dbReference type="EC" id="1.1.1.1" evidence="1"/>
<name>A0A7R9LTI0_9ACAR</name>
<evidence type="ECO:0000256" key="2">
    <source>
        <dbReference type="ARBA" id="ARBA00022723"/>
    </source>
</evidence>
<dbReference type="SUPFAM" id="SSF50129">
    <property type="entry name" value="GroES-like"/>
    <property type="match status" value="1"/>
</dbReference>
<keyword evidence="8" id="KW-1185">Reference proteome</keyword>
<dbReference type="GO" id="GO:0004745">
    <property type="term" value="F:all-trans-retinol dehydrogenase (NAD+) activity"/>
    <property type="evidence" value="ECO:0007669"/>
    <property type="project" value="TreeGrafter"/>
</dbReference>
<dbReference type="PANTHER" id="PTHR43880:SF1">
    <property type="entry name" value="ALCOHOL DEHYDROGENASE 1A"/>
    <property type="match status" value="1"/>
</dbReference>
<dbReference type="GO" id="GO:0042572">
    <property type="term" value="P:retinol metabolic process"/>
    <property type="evidence" value="ECO:0007669"/>
    <property type="project" value="TreeGrafter"/>
</dbReference>
<protein>
    <recommendedName>
        <fullName evidence="1">alcohol dehydrogenase</fullName>
        <ecNumber evidence="1">1.1.1.1</ecNumber>
    </recommendedName>
</protein>
<evidence type="ECO:0000313" key="7">
    <source>
        <dbReference type="EMBL" id="CAD7647527.1"/>
    </source>
</evidence>
<dbReference type="AlphaFoldDB" id="A0A7R9LTI0"/>
<reference evidence="7" key="1">
    <citation type="submission" date="2020-11" db="EMBL/GenBank/DDBJ databases">
        <authorList>
            <person name="Tran Van P."/>
        </authorList>
    </citation>
    <scope>NUCLEOTIDE SEQUENCE</scope>
</reference>
<organism evidence="7">
    <name type="scientific">Medioppia subpectinata</name>
    <dbReference type="NCBI Taxonomy" id="1979941"/>
    <lineage>
        <taxon>Eukaryota</taxon>
        <taxon>Metazoa</taxon>
        <taxon>Ecdysozoa</taxon>
        <taxon>Arthropoda</taxon>
        <taxon>Chelicerata</taxon>
        <taxon>Arachnida</taxon>
        <taxon>Acari</taxon>
        <taxon>Acariformes</taxon>
        <taxon>Sarcoptiformes</taxon>
        <taxon>Oribatida</taxon>
        <taxon>Brachypylina</taxon>
        <taxon>Oppioidea</taxon>
        <taxon>Oppiidae</taxon>
        <taxon>Medioppia</taxon>
    </lineage>
</organism>
<sequence length="159" mass="17378">PTSDTSNRDNCIEYSGSYDITGIGSKTSANRTPDPPLATNTALATALGRVVDEIKAAINIAIHQKLFKDNVNHGSIWKYILYMSNIGERIKCRAAVAYGLHQPLVVEDIYVDPPKDNEIRIKLVASGICRSDLHIIDSNISKDFIFPLILGHEGSGVVE</sequence>
<keyword evidence="2" id="KW-0479">Metal-binding</keyword>
<dbReference type="Proteomes" id="UP000759131">
    <property type="component" value="Unassembled WGS sequence"/>
</dbReference>
<dbReference type="GO" id="GO:0005829">
    <property type="term" value="C:cytosol"/>
    <property type="evidence" value="ECO:0007669"/>
    <property type="project" value="TreeGrafter"/>
</dbReference>
<proteinExistence type="predicted"/>
<dbReference type="EMBL" id="OC894715">
    <property type="protein sequence ID" value="CAD7647527.1"/>
    <property type="molecule type" value="Genomic_DNA"/>
</dbReference>
<gene>
    <name evidence="7" type="ORF">OSB1V03_LOCUS21486</name>
</gene>
<dbReference type="InterPro" id="IPR011032">
    <property type="entry name" value="GroES-like_sf"/>
</dbReference>
<feature type="non-terminal residue" evidence="7">
    <location>
        <position position="159"/>
    </location>
</feature>
<dbReference type="GO" id="GO:0008270">
    <property type="term" value="F:zinc ion binding"/>
    <property type="evidence" value="ECO:0007669"/>
    <property type="project" value="TreeGrafter"/>
</dbReference>
<dbReference type="OrthoDB" id="417550at2759"/>
<keyword evidence="3" id="KW-0862">Zinc</keyword>
<dbReference type="PANTHER" id="PTHR43880">
    <property type="entry name" value="ALCOHOL DEHYDROGENASE"/>
    <property type="match status" value="1"/>
</dbReference>
<evidence type="ECO:0000256" key="3">
    <source>
        <dbReference type="ARBA" id="ARBA00022833"/>
    </source>
</evidence>
<feature type="non-terminal residue" evidence="7">
    <location>
        <position position="1"/>
    </location>
</feature>
<evidence type="ECO:0000313" key="8">
    <source>
        <dbReference type="Proteomes" id="UP000759131"/>
    </source>
</evidence>
<dbReference type="EMBL" id="CAJPIZ010040140">
    <property type="protein sequence ID" value="CAG2121540.1"/>
    <property type="molecule type" value="Genomic_DNA"/>
</dbReference>